<dbReference type="AlphaFoldDB" id="A0A841IJ79"/>
<dbReference type="PANTHER" id="PTHR36503:SF1">
    <property type="entry name" value="BLR2520 PROTEIN"/>
    <property type="match status" value="1"/>
</dbReference>
<sequence>MEQQVHFMTLATRDLDAARRFYRDGLGWDPLMDVPGEIVFFQVAPGLVLSLFDAEKFNRDLATGTDLSSVSGVTLAHNVGGPDEVRDLVSRMESAGGTVLKEPQPGEFGGVFHAHVQDPNGVTWEIAHNPGWRIDEAGRVHLG</sequence>
<dbReference type="SUPFAM" id="SSF54593">
    <property type="entry name" value="Glyoxalase/Bleomycin resistance protein/Dihydroxybiphenyl dioxygenase"/>
    <property type="match status" value="1"/>
</dbReference>
<dbReference type="InterPro" id="IPR004360">
    <property type="entry name" value="Glyas_Fos-R_dOase_dom"/>
</dbReference>
<reference evidence="2 3" key="1">
    <citation type="submission" date="2020-08" db="EMBL/GenBank/DDBJ databases">
        <title>Genomic Encyclopedia of Type Strains, Phase III (KMG-III): the genomes of soil and plant-associated and newly described type strains.</title>
        <authorList>
            <person name="Whitman W."/>
        </authorList>
    </citation>
    <scope>NUCLEOTIDE SEQUENCE [LARGE SCALE GENOMIC DNA]</scope>
    <source>
        <strain evidence="2 3">CECT 8712</strain>
    </source>
</reference>
<comment type="caution">
    <text evidence="2">The sequence shown here is derived from an EMBL/GenBank/DDBJ whole genome shotgun (WGS) entry which is preliminary data.</text>
</comment>
<proteinExistence type="predicted"/>
<name>A0A841IJ79_9ACTN</name>
<dbReference type="PROSITE" id="PS51819">
    <property type="entry name" value="VOC"/>
    <property type="match status" value="1"/>
</dbReference>
<organism evidence="2 3">
    <name type="scientific">Nocardiopsis algeriensis</name>
    <dbReference type="NCBI Taxonomy" id="1478215"/>
    <lineage>
        <taxon>Bacteria</taxon>
        <taxon>Bacillati</taxon>
        <taxon>Actinomycetota</taxon>
        <taxon>Actinomycetes</taxon>
        <taxon>Streptosporangiales</taxon>
        <taxon>Nocardiopsidaceae</taxon>
        <taxon>Nocardiopsis</taxon>
    </lineage>
</organism>
<dbReference type="PANTHER" id="PTHR36503">
    <property type="entry name" value="BLR2520 PROTEIN"/>
    <property type="match status" value="1"/>
</dbReference>
<dbReference type="Proteomes" id="UP000536604">
    <property type="component" value="Unassembled WGS sequence"/>
</dbReference>
<gene>
    <name evidence="2" type="ORF">FHS13_000020</name>
</gene>
<feature type="domain" description="VOC" evidence="1">
    <location>
        <begin position="4"/>
        <end position="129"/>
    </location>
</feature>
<evidence type="ECO:0000313" key="3">
    <source>
        <dbReference type="Proteomes" id="UP000536604"/>
    </source>
</evidence>
<keyword evidence="3" id="KW-1185">Reference proteome</keyword>
<dbReference type="RefSeq" id="WP_184285533.1">
    <property type="nucleotide sequence ID" value="NZ_JACHJO010000001.1"/>
</dbReference>
<evidence type="ECO:0000313" key="2">
    <source>
        <dbReference type="EMBL" id="MBB6118092.1"/>
    </source>
</evidence>
<dbReference type="InterPro" id="IPR029068">
    <property type="entry name" value="Glyas_Bleomycin-R_OHBP_Dase"/>
</dbReference>
<protein>
    <recommendedName>
        <fullName evidence="1">VOC domain-containing protein</fullName>
    </recommendedName>
</protein>
<evidence type="ECO:0000259" key="1">
    <source>
        <dbReference type="PROSITE" id="PS51819"/>
    </source>
</evidence>
<dbReference type="EMBL" id="JACHJO010000001">
    <property type="protein sequence ID" value="MBB6118092.1"/>
    <property type="molecule type" value="Genomic_DNA"/>
</dbReference>
<dbReference type="Pfam" id="PF00903">
    <property type="entry name" value="Glyoxalase"/>
    <property type="match status" value="1"/>
</dbReference>
<dbReference type="Gene3D" id="3.10.180.10">
    <property type="entry name" value="2,3-Dihydroxybiphenyl 1,2-Dioxygenase, domain 1"/>
    <property type="match status" value="1"/>
</dbReference>
<accession>A0A841IJ79</accession>
<dbReference type="InterPro" id="IPR037523">
    <property type="entry name" value="VOC_core"/>
</dbReference>